<dbReference type="KEGG" id="brq:CIT40_25945"/>
<protein>
    <submittedName>
        <fullName evidence="1">Uncharacterized protein</fullName>
    </submittedName>
</protein>
<organism evidence="1 2">
    <name type="scientific">Bradyrhizobium amphicarpaeae</name>
    <dbReference type="NCBI Taxonomy" id="1404768"/>
    <lineage>
        <taxon>Bacteria</taxon>
        <taxon>Pseudomonadati</taxon>
        <taxon>Pseudomonadota</taxon>
        <taxon>Alphaproteobacteria</taxon>
        <taxon>Hyphomicrobiales</taxon>
        <taxon>Nitrobacteraceae</taxon>
        <taxon>Bradyrhizobium</taxon>
    </lineage>
</organism>
<reference evidence="1 2" key="1">
    <citation type="journal article" date="2017" name="Syst. Appl. Microbiol.">
        <title>Soybeans inoculated with root zone soils of Canadian native legumes harbour diverse and novel Bradyrhizobium spp. that possess agricultural potential.</title>
        <authorList>
            <person name="Bromfield E.S.P."/>
            <person name="Cloutier S."/>
            <person name="Tambong J.T."/>
            <person name="Tran Thi T.V."/>
        </authorList>
    </citation>
    <scope>NUCLEOTIDE SEQUENCE [LARGE SCALE GENOMIC DNA]</scope>
    <source>
        <strain evidence="1 2">39S1MB</strain>
    </source>
</reference>
<sequence>MGIEQAAPQSPDFVAMGLMAEAVPVKNGRAQTESARARRLVICVSPAIIGECVAPGGHHVQQEGID</sequence>
<dbReference type="EMBL" id="CP029426">
    <property type="protein sequence ID" value="AWM03140.1"/>
    <property type="molecule type" value="Genomic_DNA"/>
</dbReference>
<dbReference type="Proteomes" id="UP000215884">
    <property type="component" value="Chromosome"/>
</dbReference>
<keyword evidence="2" id="KW-1185">Reference proteome</keyword>
<dbReference type="RefSeq" id="WP_094893679.1">
    <property type="nucleotide sequence ID" value="NZ_CP029426.2"/>
</dbReference>
<reference evidence="1 2" key="2">
    <citation type="journal article" date="2019" name="Int. J. Syst. Evol. Microbiol.">
        <title>Description and complete genome sequence of Bradyrhizobium amphicarpaeae sp. nov., harbouring photosystem and nitrogen-fixation genes.</title>
        <authorList>
            <person name="Bromfield E.S.P."/>
            <person name="Cloutier S."/>
            <person name="Nguyen H.D.T."/>
        </authorList>
    </citation>
    <scope>NUCLEOTIDE SEQUENCE [LARGE SCALE GENOMIC DNA]</scope>
    <source>
        <strain evidence="1 2">39S1MB</strain>
    </source>
</reference>
<evidence type="ECO:0000313" key="2">
    <source>
        <dbReference type="Proteomes" id="UP000215884"/>
    </source>
</evidence>
<name>A0A2U8PZA0_9BRAD</name>
<evidence type="ECO:0000313" key="1">
    <source>
        <dbReference type="EMBL" id="AWM03140.1"/>
    </source>
</evidence>
<gene>
    <name evidence="1" type="ORF">CIT40_25945</name>
</gene>
<proteinExistence type="predicted"/>
<dbReference type="AlphaFoldDB" id="A0A2U8PZA0"/>
<accession>A0A2U8PZA0</accession>